<dbReference type="InterPro" id="IPR013170">
    <property type="entry name" value="mRNA_splic_Cwf21_dom"/>
</dbReference>
<sequence length="267" mass="31612">MYNGIGLASVRGTATSGHVQSNRGYVRPSSQRHTTARNTSQPSSRPSSFISSKHREKGNEEIQSHLRKRAIENKLLMLQDRLESHGMSEEEVERRVQREREYEEQKYQKELDVEKRREEERKRREEERLKIMNGPEESSSTALVPVSNSQEIVPREEGETNEKALVPKENEKPRTNRWDDRPRGGRWDNARQHDRDSRRRWEEYGQRRENRWDDRRGRKHGGTNNRDTNSHFVARQKEQENERLKHAFGIADRDYVEGRLFVLSGVL</sequence>
<dbReference type="EMBL" id="HBNS01027330">
    <property type="protein sequence ID" value="CAE4619772.1"/>
    <property type="molecule type" value="Transcribed_RNA"/>
</dbReference>
<proteinExistence type="inferred from homology"/>
<feature type="domain" description="CWF21" evidence="8">
    <location>
        <begin position="64"/>
        <end position="101"/>
    </location>
</feature>
<evidence type="ECO:0000256" key="2">
    <source>
        <dbReference type="ARBA" id="ARBA00005954"/>
    </source>
</evidence>
<protein>
    <recommendedName>
        <fullName evidence="8">CWF21 domain-containing protein</fullName>
    </recommendedName>
</protein>
<feature type="compositionally biased region" description="Basic and acidic residues" evidence="7">
    <location>
        <begin position="153"/>
        <end position="200"/>
    </location>
</feature>
<feature type="region of interest" description="Disordered" evidence="7">
    <location>
        <begin position="85"/>
        <end position="106"/>
    </location>
</feature>
<evidence type="ECO:0000313" key="9">
    <source>
        <dbReference type="EMBL" id="CAE4619772.1"/>
    </source>
</evidence>
<evidence type="ECO:0000256" key="4">
    <source>
        <dbReference type="ARBA" id="ARBA00022728"/>
    </source>
</evidence>
<organism evidence="9">
    <name type="scientific">Ditylum brightwellii</name>
    <dbReference type="NCBI Taxonomy" id="49249"/>
    <lineage>
        <taxon>Eukaryota</taxon>
        <taxon>Sar</taxon>
        <taxon>Stramenopiles</taxon>
        <taxon>Ochrophyta</taxon>
        <taxon>Bacillariophyta</taxon>
        <taxon>Mediophyceae</taxon>
        <taxon>Lithodesmiophycidae</taxon>
        <taxon>Lithodesmiales</taxon>
        <taxon>Lithodesmiaceae</taxon>
        <taxon>Ditylum</taxon>
    </lineage>
</organism>
<feature type="compositionally biased region" description="Polar residues" evidence="7">
    <location>
        <begin position="222"/>
        <end position="231"/>
    </location>
</feature>
<comment type="subcellular location">
    <subcellularLocation>
        <location evidence="1">Nucleus</location>
    </subcellularLocation>
</comment>
<gene>
    <name evidence="9" type="ORF">DBRI00130_LOCUS21488</name>
</gene>
<dbReference type="GO" id="GO:0008380">
    <property type="term" value="P:RNA splicing"/>
    <property type="evidence" value="ECO:0007669"/>
    <property type="project" value="UniProtKB-KW"/>
</dbReference>
<evidence type="ECO:0000256" key="3">
    <source>
        <dbReference type="ARBA" id="ARBA00022664"/>
    </source>
</evidence>
<reference evidence="9" key="1">
    <citation type="submission" date="2021-01" db="EMBL/GenBank/DDBJ databases">
        <authorList>
            <person name="Corre E."/>
            <person name="Pelletier E."/>
            <person name="Niang G."/>
            <person name="Scheremetjew M."/>
            <person name="Finn R."/>
            <person name="Kale V."/>
            <person name="Holt S."/>
            <person name="Cochrane G."/>
            <person name="Meng A."/>
            <person name="Brown T."/>
            <person name="Cohen L."/>
        </authorList>
    </citation>
    <scope>NUCLEOTIDE SEQUENCE</scope>
    <source>
        <strain evidence="9">GSO104</strain>
    </source>
</reference>
<evidence type="ECO:0000256" key="6">
    <source>
        <dbReference type="ARBA" id="ARBA00023242"/>
    </source>
</evidence>
<evidence type="ECO:0000256" key="1">
    <source>
        <dbReference type="ARBA" id="ARBA00004123"/>
    </source>
</evidence>
<evidence type="ECO:0000256" key="7">
    <source>
        <dbReference type="SAM" id="MobiDB-lite"/>
    </source>
</evidence>
<keyword evidence="6" id="KW-0539">Nucleus</keyword>
<dbReference type="Gene3D" id="6.10.140.420">
    <property type="match status" value="1"/>
</dbReference>
<evidence type="ECO:0000256" key="5">
    <source>
        <dbReference type="ARBA" id="ARBA00023187"/>
    </source>
</evidence>
<comment type="similarity">
    <text evidence="2">Belongs to the CWC21 family.</text>
</comment>
<keyword evidence="5" id="KW-0508">mRNA splicing</keyword>
<name>A0A7S4RMU6_9STRA</name>
<feature type="compositionally biased region" description="Low complexity" evidence="7">
    <location>
        <begin position="40"/>
        <end position="51"/>
    </location>
</feature>
<dbReference type="InterPro" id="IPR051372">
    <property type="entry name" value="CWC21"/>
</dbReference>
<feature type="region of interest" description="Disordered" evidence="7">
    <location>
        <begin position="134"/>
        <end position="200"/>
    </location>
</feature>
<dbReference type="PANTHER" id="PTHR36562">
    <property type="entry name" value="SERINE/ARGININE REPETITIVE MATRIX 2"/>
    <property type="match status" value="1"/>
</dbReference>
<keyword evidence="4" id="KW-0747">Spliceosome</keyword>
<evidence type="ECO:0000259" key="8">
    <source>
        <dbReference type="Pfam" id="PF08312"/>
    </source>
</evidence>
<feature type="region of interest" description="Disordered" evidence="7">
    <location>
        <begin position="1"/>
        <end position="65"/>
    </location>
</feature>
<keyword evidence="3" id="KW-0507">mRNA processing</keyword>
<dbReference type="GO" id="GO:0006397">
    <property type="term" value="P:mRNA processing"/>
    <property type="evidence" value="ECO:0007669"/>
    <property type="project" value="UniProtKB-KW"/>
</dbReference>
<dbReference type="CDD" id="cd21372">
    <property type="entry name" value="cwf21_CWC21-like"/>
    <property type="match status" value="1"/>
</dbReference>
<feature type="compositionally biased region" description="Polar residues" evidence="7">
    <location>
        <begin position="136"/>
        <end position="151"/>
    </location>
</feature>
<dbReference type="PANTHER" id="PTHR36562:SF5">
    <property type="entry name" value="SERINE_ARGININE REPETITIVE MATRIX 2"/>
    <property type="match status" value="1"/>
</dbReference>
<dbReference type="GO" id="GO:0005681">
    <property type="term" value="C:spliceosomal complex"/>
    <property type="evidence" value="ECO:0007669"/>
    <property type="project" value="UniProtKB-KW"/>
</dbReference>
<dbReference type="Pfam" id="PF08312">
    <property type="entry name" value="cwf21"/>
    <property type="match status" value="1"/>
</dbReference>
<feature type="compositionally biased region" description="Polar residues" evidence="7">
    <location>
        <begin position="12"/>
        <end position="39"/>
    </location>
</feature>
<dbReference type="AlphaFoldDB" id="A0A7S4RMU6"/>
<feature type="region of interest" description="Disordered" evidence="7">
    <location>
        <begin position="213"/>
        <end position="232"/>
    </location>
</feature>
<accession>A0A7S4RMU6</accession>